<dbReference type="RefSeq" id="WP_069810375.1">
    <property type="nucleotide sequence ID" value="NZ_CP017305.1"/>
</dbReference>
<dbReference type="EMBL" id="CP017305">
    <property type="protein sequence ID" value="AOS84180.1"/>
    <property type="molecule type" value="Genomic_DNA"/>
</dbReference>
<dbReference type="OrthoDB" id="695971at2"/>
<sequence length="304" mass="35467">MNEKVNIVFASDRNYIQHLSVALVSLLVNNRELAFTVYIISSGMTAKDRRNIDGIVKGYDCEVRHLTVSDDLFVTLATEHPMYPKGIYYRLLIPSLIDEEKVLYLDSDIVVNGSIRELYETDLGDAYVGAIEDPGFDRHDKLRMDKSAVYFNSGMMLINLRKWKETGLQQKIIDFIEKHPEDIWFPDQCGLNSVINGRWKKVALKFNQFSSLFDADFESRFDCFGKEELQEARTKPVVIHYTSGSKPWHFKNRHPYKSCYWKYLKMTPYRRAIYSDLRPLHLLKSMIPKEFKTAIKRVLKKQAG</sequence>
<dbReference type="InterPro" id="IPR002495">
    <property type="entry name" value="Glyco_trans_8"/>
</dbReference>
<evidence type="ECO:0000256" key="1">
    <source>
        <dbReference type="ARBA" id="ARBA00022676"/>
    </source>
</evidence>
<dbReference type="STRING" id="274537.BIU88_08585"/>
<keyword evidence="2" id="KW-0808">Transferase</keyword>
<evidence type="ECO:0000256" key="2">
    <source>
        <dbReference type="ARBA" id="ARBA00022679"/>
    </source>
</evidence>
<dbReference type="AlphaFoldDB" id="A0A1D8CZ55"/>
<protein>
    <submittedName>
        <fullName evidence="4">Glycosyl hydrolase</fullName>
    </submittedName>
</protein>
<dbReference type="PANTHER" id="PTHR13778">
    <property type="entry name" value="GLYCOSYLTRANSFERASE 8 DOMAIN-CONTAINING PROTEIN"/>
    <property type="match status" value="1"/>
</dbReference>
<dbReference type="CDD" id="cd04194">
    <property type="entry name" value="GT8_A4GalT_like"/>
    <property type="match status" value="1"/>
</dbReference>
<dbReference type="PANTHER" id="PTHR13778:SF47">
    <property type="entry name" value="LIPOPOLYSACCHARIDE 1,3-GALACTOSYLTRANSFERASE"/>
    <property type="match status" value="1"/>
</dbReference>
<evidence type="ECO:0000313" key="5">
    <source>
        <dbReference type="Proteomes" id="UP000095185"/>
    </source>
</evidence>
<reference evidence="4" key="1">
    <citation type="submission" date="2016-09" db="EMBL/GenBank/DDBJ databases">
        <title>Genome sequence of Chlorobaculum limnaeum.</title>
        <authorList>
            <person name="Liu Z."/>
            <person name="Tank M."/>
            <person name="Bryant D.A."/>
        </authorList>
    </citation>
    <scope>NUCLEOTIDE SEQUENCE [LARGE SCALE GENOMIC DNA]</scope>
    <source>
        <strain evidence="4">DSM 1677</strain>
    </source>
</reference>
<keyword evidence="5" id="KW-1185">Reference proteome</keyword>
<dbReference type="KEGG" id="clz:BIU88_08585"/>
<dbReference type="SUPFAM" id="SSF53448">
    <property type="entry name" value="Nucleotide-diphospho-sugar transferases"/>
    <property type="match status" value="1"/>
</dbReference>
<accession>A0A1D8CZ55</accession>
<dbReference type="Gene3D" id="3.90.550.10">
    <property type="entry name" value="Spore Coat Polysaccharide Biosynthesis Protein SpsA, Chain A"/>
    <property type="match status" value="1"/>
</dbReference>
<gene>
    <name evidence="4" type="ORF">BIU88_08585</name>
</gene>
<keyword evidence="3" id="KW-0479">Metal-binding</keyword>
<dbReference type="InterPro" id="IPR029044">
    <property type="entry name" value="Nucleotide-diphossugar_trans"/>
</dbReference>
<keyword evidence="1" id="KW-0328">Glycosyltransferase</keyword>
<proteinExistence type="predicted"/>
<dbReference type="GO" id="GO:0016787">
    <property type="term" value="F:hydrolase activity"/>
    <property type="evidence" value="ECO:0007669"/>
    <property type="project" value="UniProtKB-KW"/>
</dbReference>
<dbReference type="GO" id="GO:0016757">
    <property type="term" value="F:glycosyltransferase activity"/>
    <property type="evidence" value="ECO:0007669"/>
    <property type="project" value="UniProtKB-KW"/>
</dbReference>
<dbReference type="GO" id="GO:0046872">
    <property type="term" value="F:metal ion binding"/>
    <property type="evidence" value="ECO:0007669"/>
    <property type="project" value="UniProtKB-KW"/>
</dbReference>
<evidence type="ECO:0000256" key="3">
    <source>
        <dbReference type="ARBA" id="ARBA00022723"/>
    </source>
</evidence>
<evidence type="ECO:0000313" key="4">
    <source>
        <dbReference type="EMBL" id="AOS84180.1"/>
    </source>
</evidence>
<dbReference type="InterPro" id="IPR050748">
    <property type="entry name" value="Glycosyltrans_8_dom-fam"/>
</dbReference>
<name>A0A1D8CZ55_CHLLM</name>
<dbReference type="Pfam" id="PF01501">
    <property type="entry name" value="Glyco_transf_8"/>
    <property type="match status" value="1"/>
</dbReference>
<organism evidence="4 5">
    <name type="scientific">Chlorobaculum limnaeum</name>
    <dbReference type="NCBI Taxonomy" id="274537"/>
    <lineage>
        <taxon>Bacteria</taxon>
        <taxon>Pseudomonadati</taxon>
        <taxon>Chlorobiota</taxon>
        <taxon>Chlorobiia</taxon>
        <taxon>Chlorobiales</taxon>
        <taxon>Chlorobiaceae</taxon>
        <taxon>Chlorobaculum</taxon>
    </lineage>
</organism>
<dbReference type="Proteomes" id="UP000095185">
    <property type="component" value="Chromosome"/>
</dbReference>
<keyword evidence="4" id="KW-0378">Hydrolase</keyword>